<feature type="compositionally biased region" description="Gly residues" evidence="1">
    <location>
        <begin position="1"/>
        <end position="10"/>
    </location>
</feature>
<dbReference type="InterPro" id="IPR038943">
    <property type="entry name" value="PLDrp1-like"/>
</dbReference>
<feature type="compositionally biased region" description="Acidic residues" evidence="1">
    <location>
        <begin position="12"/>
        <end position="21"/>
    </location>
</feature>
<evidence type="ECO:0000256" key="1">
    <source>
        <dbReference type="SAM" id="MobiDB-lite"/>
    </source>
</evidence>
<sequence>MAWRGGGGGDLSVDDVNDYVEYDPTPYGGGYDISLTFGQPLPPSDDICYPISSSQSTSSSSAADSNRAQYSSDSAASSYYADSTDSGDRRYGRPRPKPQCAYNSGGDGGGYGMSEEYGHGERPSSYERPSYEEESGTHAKPSYYVQGQGEVEMKLKRNRDAATTNTITVAITMMSEPFTVKFPPLGVEQESQITDGDIPFSGTVAHHQALSVAGHRSSS</sequence>
<dbReference type="PANTHER" id="PTHR33971:SF1">
    <property type="entry name" value="OS02G0743600 PROTEIN"/>
    <property type="match status" value="1"/>
</dbReference>
<dbReference type="EMBL" id="LR862145">
    <property type="protein sequence ID" value="CAD1826462.1"/>
    <property type="molecule type" value="Genomic_DNA"/>
</dbReference>
<dbReference type="GO" id="GO:0070300">
    <property type="term" value="F:phosphatidic acid binding"/>
    <property type="evidence" value="ECO:0007669"/>
    <property type="project" value="InterPro"/>
</dbReference>
<proteinExistence type="predicted"/>
<reference evidence="2" key="1">
    <citation type="submission" date="2020-07" db="EMBL/GenBank/DDBJ databases">
        <authorList>
            <person name="Lin J."/>
        </authorList>
    </citation>
    <scope>NUCLEOTIDE SEQUENCE</scope>
</reference>
<organism evidence="2">
    <name type="scientific">Ananas comosus var. bracteatus</name>
    <name type="common">red pineapple</name>
    <dbReference type="NCBI Taxonomy" id="296719"/>
    <lineage>
        <taxon>Eukaryota</taxon>
        <taxon>Viridiplantae</taxon>
        <taxon>Streptophyta</taxon>
        <taxon>Embryophyta</taxon>
        <taxon>Tracheophyta</taxon>
        <taxon>Spermatophyta</taxon>
        <taxon>Magnoliopsida</taxon>
        <taxon>Liliopsida</taxon>
        <taxon>Poales</taxon>
        <taxon>Bromeliaceae</taxon>
        <taxon>Bromelioideae</taxon>
        <taxon>Ananas</taxon>
    </lineage>
</organism>
<name>A0A6V7P6Q3_ANACO</name>
<feature type="region of interest" description="Disordered" evidence="1">
    <location>
        <begin position="1"/>
        <end position="144"/>
    </location>
</feature>
<dbReference type="PANTHER" id="PTHR33971">
    <property type="entry name" value="OS06G0232000 PROTEIN"/>
    <property type="match status" value="1"/>
</dbReference>
<feature type="compositionally biased region" description="Basic and acidic residues" evidence="1">
    <location>
        <begin position="116"/>
        <end position="137"/>
    </location>
</feature>
<feature type="compositionally biased region" description="Low complexity" evidence="1">
    <location>
        <begin position="52"/>
        <end position="84"/>
    </location>
</feature>
<dbReference type="AlphaFoldDB" id="A0A6V7P6Q3"/>
<protein>
    <submittedName>
        <fullName evidence="2">Uncharacterized protein</fullName>
    </submittedName>
</protein>
<gene>
    <name evidence="2" type="ORF">CB5_LOCUS9673</name>
</gene>
<evidence type="ECO:0000313" key="2">
    <source>
        <dbReference type="EMBL" id="CAD1826462.1"/>
    </source>
</evidence>
<accession>A0A6V7P6Q3</accession>